<dbReference type="Proteomes" id="UP001307889">
    <property type="component" value="Chromosome 9"/>
</dbReference>
<dbReference type="InterPro" id="IPR050951">
    <property type="entry name" value="Retrovirus_Pol_polyprotein"/>
</dbReference>
<dbReference type="Gene3D" id="1.10.340.70">
    <property type="match status" value="1"/>
</dbReference>
<dbReference type="PANTHER" id="PTHR37984:SF5">
    <property type="entry name" value="PROTEIN NYNRIN-LIKE"/>
    <property type="match status" value="1"/>
</dbReference>
<proteinExistence type="predicted"/>
<dbReference type="Pfam" id="PF17921">
    <property type="entry name" value="Integrase_H2C2"/>
    <property type="match status" value="1"/>
</dbReference>
<sequence length="168" mass="19405">MLKKKVTEDKTLQFVMRCIRDGWPPKRSLANEFWAYYEKREELSYEEDVLLWHGRIIVPQSLQQDVLADLHEGHPGEEAMKSIAKLQVWWPQIDHASESYVNRCKSCQKASPTGSQESPILFWNVPSEVWSRVHVDFAGPFEGKHWLIVVDATSKWLEVIPIVSTSAA</sequence>
<reference evidence="3 4" key="1">
    <citation type="submission" date="2023-09" db="EMBL/GenBank/DDBJ databases">
        <title>Nesidiocoris tenuis whole genome shotgun sequence.</title>
        <authorList>
            <person name="Shibata T."/>
            <person name="Shimoda M."/>
            <person name="Kobayashi T."/>
            <person name="Uehara T."/>
        </authorList>
    </citation>
    <scope>NUCLEOTIDE SEQUENCE [LARGE SCALE GENOMIC DNA]</scope>
    <source>
        <strain evidence="3 4">Japan</strain>
    </source>
</reference>
<evidence type="ECO:0000313" key="4">
    <source>
        <dbReference type="Proteomes" id="UP001307889"/>
    </source>
</evidence>
<feature type="domain" description="Integrase zinc-binding" evidence="2">
    <location>
        <begin position="58"/>
        <end position="112"/>
    </location>
</feature>
<evidence type="ECO:0000256" key="1">
    <source>
        <dbReference type="ARBA" id="ARBA00012493"/>
    </source>
</evidence>
<name>A0ABN7B243_9HEMI</name>
<evidence type="ECO:0000313" key="3">
    <source>
        <dbReference type="EMBL" id="BES98488.1"/>
    </source>
</evidence>
<dbReference type="InterPro" id="IPR036397">
    <property type="entry name" value="RNaseH_sf"/>
</dbReference>
<dbReference type="PANTHER" id="PTHR37984">
    <property type="entry name" value="PROTEIN CBG26694"/>
    <property type="match status" value="1"/>
</dbReference>
<dbReference type="InterPro" id="IPR041588">
    <property type="entry name" value="Integrase_H2C2"/>
</dbReference>
<dbReference type="Gene3D" id="3.30.420.10">
    <property type="entry name" value="Ribonuclease H-like superfamily/Ribonuclease H"/>
    <property type="match status" value="1"/>
</dbReference>
<keyword evidence="4" id="KW-1185">Reference proteome</keyword>
<accession>A0ABN7B243</accession>
<evidence type="ECO:0000259" key="2">
    <source>
        <dbReference type="Pfam" id="PF17921"/>
    </source>
</evidence>
<protein>
    <recommendedName>
        <fullName evidence="1">RNA-directed DNA polymerase</fullName>
        <ecNumber evidence="1">2.7.7.49</ecNumber>
    </recommendedName>
</protein>
<dbReference type="EC" id="2.7.7.49" evidence="1"/>
<dbReference type="EMBL" id="AP028917">
    <property type="protein sequence ID" value="BES98488.1"/>
    <property type="molecule type" value="Genomic_DNA"/>
</dbReference>
<gene>
    <name evidence="3" type="ORF">NTJ_11303</name>
</gene>
<organism evidence="3 4">
    <name type="scientific">Nesidiocoris tenuis</name>
    <dbReference type="NCBI Taxonomy" id="355587"/>
    <lineage>
        <taxon>Eukaryota</taxon>
        <taxon>Metazoa</taxon>
        <taxon>Ecdysozoa</taxon>
        <taxon>Arthropoda</taxon>
        <taxon>Hexapoda</taxon>
        <taxon>Insecta</taxon>
        <taxon>Pterygota</taxon>
        <taxon>Neoptera</taxon>
        <taxon>Paraneoptera</taxon>
        <taxon>Hemiptera</taxon>
        <taxon>Heteroptera</taxon>
        <taxon>Panheteroptera</taxon>
        <taxon>Cimicomorpha</taxon>
        <taxon>Miridae</taxon>
        <taxon>Dicyphina</taxon>
        <taxon>Nesidiocoris</taxon>
    </lineage>
</organism>